<dbReference type="PIRSF" id="PIRSF006488">
    <property type="entry name" value="Exonuc_VII_S"/>
    <property type="match status" value="1"/>
</dbReference>
<comment type="similarity">
    <text evidence="1 6">Belongs to the XseB family.</text>
</comment>
<evidence type="ECO:0000256" key="2">
    <source>
        <dbReference type="ARBA" id="ARBA00022490"/>
    </source>
</evidence>
<comment type="caution">
    <text evidence="8">The sequence shown here is derived from an EMBL/GenBank/DDBJ whole genome shotgun (WGS) entry which is preliminary data.</text>
</comment>
<dbReference type="Gene3D" id="1.10.287.1040">
    <property type="entry name" value="Exonuclease VII, small subunit"/>
    <property type="match status" value="1"/>
</dbReference>
<keyword evidence="3 6" id="KW-0540">Nuclease</keyword>
<dbReference type="NCBIfam" id="TIGR01280">
    <property type="entry name" value="xseB"/>
    <property type="match status" value="1"/>
</dbReference>
<dbReference type="PANTHER" id="PTHR34137">
    <property type="entry name" value="EXODEOXYRIBONUCLEASE 7 SMALL SUBUNIT"/>
    <property type="match status" value="1"/>
</dbReference>
<dbReference type="NCBIfam" id="NF002140">
    <property type="entry name" value="PRK00977.1-4"/>
    <property type="match status" value="1"/>
</dbReference>
<evidence type="ECO:0000256" key="1">
    <source>
        <dbReference type="ARBA" id="ARBA00009998"/>
    </source>
</evidence>
<evidence type="ECO:0000256" key="5">
    <source>
        <dbReference type="ARBA" id="ARBA00022839"/>
    </source>
</evidence>
<reference evidence="9" key="1">
    <citation type="submission" date="2023-07" db="EMBL/GenBank/DDBJ databases">
        <title>Draft genome sequence of Agarivorans aestuarii strain ZMCS4, a CAZymes producing bacteria isolated from the marine brown algae Clodostephus spongiosus.</title>
        <authorList>
            <person name="Lorente B."/>
            <person name="Cabral C."/>
            <person name="Frias J."/>
            <person name="Faria J."/>
            <person name="Toubarro D."/>
        </authorList>
    </citation>
    <scope>NUCLEOTIDE SEQUENCE [LARGE SCALE GENOMIC DNA]</scope>
    <source>
        <strain evidence="9">ZMCS4</strain>
    </source>
</reference>
<keyword evidence="5 6" id="KW-0269">Exonuclease</keyword>
<dbReference type="EC" id="3.1.11.6" evidence="6"/>
<dbReference type="EMBL" id="JAYDYW010000007">
    <property type="protein sequence ID" value="MEE1674352.1"/>
    <property type="molecule type" value="Genomic_DNA"/>
</dbReference>
<keyword evidence="2 6" id="KW-0963">Cytoplasm</keyword>
<evidence type="ECO:0000256" key="3">
    <source>
        <dbReference type="ARBA" id="ARBA00022722"/>
    </source>
</evidence>
<evidence type="ECO:0000256" key="7">
    <source>
        <dbReference type="SAM" id="Coils"/>
    </source>
</evidence>
<gene>
    <name evidence="6" type="primary">xseB</name>
    <name evidence="8" type="ORF">SNR37_003789</name>
</gene>
<dbReference type="Proteomes" id="UP001310248">
    <property type="component" value="Unassembled WGS sequence"/>
</dbReference>
<proteinExistence type="inferred from homology"/>
<dbReference type="InterPro" id="IPR037004">
    <property type="entry name" value="Exonuc_VII_ssu_sf"/>
</dbReference>
<dbReference type="PANTHER" id="PTHR34137:SF1">
    <property type="entry name" value="EXODEOXYRIBONUCLEASE 7 SMALL SUBUNIT"/>
    <property type="match status" value="1"/>
</dbReference>
<dbReference type="SUPFAM" id="SSF116842">
    <property type="entry name" value="XseB-like"/>
    <property type="match status" value="1"/>
</dbReference>
<protein>
    <recommendedName>
        <fullName evidence="6">Exodeoxyribonuclease 7 small subunit</fullName>
        <ecNumber evidence="6">3.1.11.6</ecNumber>
    </recommendedName>
    <alternativeName>
        <fullName evidence="6">Exodeoxyribonuclease VII small subunit</fullName>
        <shortName evidence="6">Exonuclease VII small subunit</shortName>
    </alternativeName>
</protein>
<evidence type="ECO:0000256" key="6">
    <source>
        <dbReference type="HAMAP-Rule" id="MF_00337"/>
    </source>
</evidence>
<organism evidence="8 9">
    <name type="scientific">Agarivorans aestuarii</name>
    <dbReference type="NCBI Taxonomy" id="1563703"/>
    <lineage>
        <taxon>Bacteria</taxon>
        <taxon>Pseudomonadati</taxon>
        <taxon>Pseudomonadota</taxon>
        <taxon>Gammaproteobacteria</taxon>
        <taxon>Alteromonadales</taxon>
        <taxon>Alteromonadaceae</taxon>
        <taxon>Agarivorans</taxon>
    </lineage>
</organism>
<keyword evidence="9" id="KW-1185">Reference proteome</keyword>
<feature type="coiled-coil region" evidence="7">
    <location>
        <begin position="8"/>
        <end position="35"/>
    </location>
</feature>
<sequence length="81" mass="9150">MVAKKPEKMKFEETLNELEDIVQQLEQGELSLEDSLKQFERGISLANAGQAKLQQAQQQVEILRQGPNGESLEPLEQEPSE</sequence>
<dbReference type="HAMAP" id="MF_00337">
    <property type="entry name" value="Exonuc_7_S"/>
    <property type="match status" value="1"/>
</dbReference>
<evidence type="ECO:0000256" key="4">
    <source>
        <dbReference type="ARBA" id="ARBA00022801"/>
    </source>
</evidence>
<comment type="subcellular location">
    <subcellularLocation>
        <location evidence="6">Cytoplasm</location>
    </subcellularLocation>
</comment>
<keyword evidence="7" id="KW-0175">Coiled coil</keyword>
<evidence type="ECO:0000313" key="9">
    <source>
        <dbReference type="Proteomes" id="UP001310248"/>
    </source>
</evidence>
<keyword evidence="4 6" id="KW-0378">Hydrolase</keyword>
<name>A0ABU7G4N2_9ALTE</name>
<accession>A0ABU7G4N2</accession>
<evidence type="ECO:0000313" key="8">
    <source>
        <dbReference type="EMBL" id="MEE1674352.1"/>
    </source>
</evidence>
<dbReference type="RefSeq" id="WP_163130967.1">
    <property type="nucleotide sequence ID" value="NZ_JAYDYW010000007.1"/>
</dbReference>
<dbReference type="GO" id="GO:0008855">
    <property type="term" value="F:exodeoxyribonuclease VII activity"/>
    <property type="evidence" value="ECO:0007669"/>
    <property type="project" value="UniProtKB-EC"/>
</dbReference>
<comment type="catalytic activity">
    <reaction evidence="6">
        <text>Exonucleolytic cleavage in either 5'- to 3'- or 3'- to 5'-direction to yield nucleoside 5'-phosphates.</text>
        <dbReference type="EC" id="3.1.11.6"/>
    </reaction>
</comment>
<comment type="function">
    <text evidence="6">Bidirectionally degrades single-stranded DNA into large acid-insoluble oligonucleotides, which are then degraded further into small acid-soluble oligonucleotides.</text>
</comment>
<comment type="subunit">
    <text evidence="6">Heterooligomer composed of large and small subunits.</text>
</comment>
<dbReference type="Pfam" id="PF02609">
    <property type="entry name" value="Exonuc_VII_S"/>
    <property type="match status" value="1"/>
</dbReference>
<dbReference type="InterPro" id="IPR003761">
    <property type="entry name" value="Exonuc_VII_S"/>
</dbReference>